<keyword evidence="1" id="KW-0812">Transmembrane</keyword>
<dbReference type="RefSeq" id="WP_222434947.1">
    <property type="nucleotide sequence ID" value="NZ_SJPF01000009.1"/>
</dbReference>
<gene>
    <name evidence="2" type="ORF">Enr8_50910</name>
</gene>
<dbReference type="EMBL" id="SJPF01000009">
    <property type="protein sequence ID" value="TWT29290.1"/>
    <property type="molecule type" value="Genomic_DNA"/>
</dbReference>
<dbReference type="Proteomes" id="UP000318878">
    <property type="component" value="Unassembled WGS sequence"/>
</dbReference>
<comment type="caution">
    <text evidence="2">The sequence shown here is derived from an EMBL/GenBank/DDBJ whole genome shotgun (WGS) entry which is preliminary data.</text>
</comment>
<keyword evidence="3" id="KW-1185">Reference proteome</keyword>
<evidence type="ECO:0000313" key="2">
    <source>
        <dbReference type="EMBL" id="TWT29290.1"/>
    </source>
</evidence>
<name>A0A5C5UUR7_9BACT</name>
<accession>A0A5C5UUR7</accession>
<dbReference type="AlphaFoldDB" id="A0A5C5UUR7"/>
<keyword evidence="1" id="KW-1133">Transmembrane helix</keyword>
<sequence>MRLYQWRLIDDVWDPAFGEQSRKVLDSDVAKTMHLWIGVPDAILGAIAYLGNAIFGLAGSTRRW</sequence>
<evidence type="ECO:0000256" key="1">
    <source>
        <dbReference type="SAM" id="Phobius"/>
    </source>
</evidence>
<proteinExistence type="predicted"/>
<keyword evidence="1" id="KW-0472">Membrane</keyword>
<reference evidence="2 3" key="1">
    <citation type="submission" date="2019-02" db="EMBL/GenBank/DDBJ databases">
        <title>Deep-cultivation of Planctomycetes and their phenomic and genomic characterization uncovers novel biology.</title>
        <authorList>
            <person name="Wiegand S."/>
            <person name="Jogler M."/>
            <person name="Boedeker C."/>
            <person name="Pinto D."/>
            <person name="Vollmers J."/>
            <person name="Rivas-Marin E."/>
            <person name="Kohn T."/>
            <person name="Peeters S.H."/>
            <person name="Heuer A."/>
            <person name="Rast P."/>
            <person name="Oberbeckmann S."/>
            <person name="Bunk B."/>
            <person name="Jeske O."/>
            <person name="Meyerdierks A."/>
            <person name="Storesund J.E."/>
            <person name="Kallscheuer N."/>
            <person name="Luecker S."/>
            <person name="Lage O.M."/>
            <person name="Pohl T."/>
            <person name="Merkel B.J."/>
            <person name="Hornburger P."/>
            <person name="Mueller R.-W."/>
            <person name="Bruemmer F."/>
            <person name="Labrenz M."/>
            <person name="Spormann A.M."/>
            <person name="Op Den Camp H."/>
            <person name="Overmann J."/>
            <person name="Amann R."/>
            <person name="Jetten M.S.M."/>
            <person name="Mascher T."/>
            <person name="Medema M.H."/>
            <person name="Devos D.P."/>
            <person name="Kaster A.-K."/>
            <person name="Ovreas L."/>
            <person name="Rohde M."/>
            <person name="Galperin M.Y."/>
            <person name="Jogler C."/>
        </authorList>
    </citation>
    <scope>NUCLEOTIDE SEQUENCE [LARGE SCALE GENOMIC DNA]</scope>
    <source>
        <strain evidence="2 3">Enr8</strain>
    </source>
</reference>
<organism evidence="2 3">
    <name type="scientific">Blastopirellula retiformator</name>
    <dbReference type="NCBI Taxonomy" id="2527970"/>
    <lineage>
        <taxon>Bacteria</taxon>
        <taxon>Pseudomonadati</taxon>
        <taxon>Planctomycetota</taxon>
        <taxon>Planctomycetia</taxon>
        <taxon>Pirellulales</taxon>
        <taxon>Pirellulaceae</taxon>
        <taxon>Blastopirellula</taxon>
    </lineage>
</organism>
<evidence type="ECO:0000313" key="3">
    <source>
        <dbReference type="Proteomes" id="UP000318878"/>
    </source>
</evidence>
<feature type="transmembrane region" description="Helical" evidence="1">
    <location>
        <begin position="35"/>
        <end position="58"/>
    </location>
</feature>
<protein>
    <submittedName>
        <fullName evidence="2">Uncharacterized protein</fullName>
    </submittedName>
</protein>